<organism evidence="2 3">
    <name type="scientific">Laetiporus sulphureus 93-53</name>
    <dbReference type="NCBI Taxonomy" id="1314785"/>
    <lineage>
        <taxon>Eukaryota</taxon>
        <taxon>Fungi</taxon>
        <taxon>Dikarya</taxon>
        <taxon>Basidiomycota</taxon>
        <taxon>Agaricomycotina</taxon>
        <taxon>Agaricomycetes</taxon>
        <taxon>Polyporales</taxon>
        <taxon>Laetiporus</taxon>
    </lineage>
</organism>
<dbReference type="InterPro" id="IPR058258">
    <property type="entry name" value="CcmS-like"/>
</dbReference>
<protein>
    <recommendedName>
        <fullName evidence="1">CcmS related domain-containing protein</fullName>
    </recommendedName>
</protein>
<gene>
    <name evidence="2" type="ORF">LAESUDRAFT_655691</name>
</gene>
<dbReference type="EMBL" id="KV427629">
    <property type="protein sequence ID" value="KZT05534.1"/>
    <property type="molecule type" value="Genomic_DNA"/>
</dbReference>
<keyword evidence="3" id="KW-1185">Reference proteome</keyword>
<evidence type="ECO:0000313" key="2">
    <source>
        <dbReference type="EMBL" id="KZT05534.1"/>
    </source>
</evidence>
<dbReference type="Pfam" id="PF26617">
    <property type="entry name" value="CcmS-like"/>
    <property type="match status" value="1"/>
</dbReference>
<feature type="domain" description="CcmS related" evidence="1">
    <location>
        <begin position="37"/>
        <end position="169"/>
    </location>
</feature>
<reference evidence="2 3" key="1">
    <citation type="journal article" date="2016" name="Mol. Biol. Evol.">
        <title>Comparative Genomics of Early-Diverging Mushroom-Forming Fungi Provides Insights into the Origins of Lignocellulose Decay Capabilities.</title>
        <authorList>
            <person name="Nagy L.G."/>
            <person name="Riley R."/>
            <person name="Tritt A."/>
            <person name="Adam C."/>
            <person name="Daum C."/>
            <person name="Floudas D."/>
            <person name="Sun H."/>
            <person name="Yadav J.S."/>
            <person name="Pangilinan J."/>
            <person name="Larsson K.H."/>
            <person name="Matsuura K."/>
            <person name="Barry K."/>
            <person name="Labutti K."/>
            <person name="Kuo R."/>
            <person name="Ohm R.A."/>
            <person name="Bhattacharya S.S."/>
            <person name="Shirouzu T."/>
            <person name="Yoshinaga Y."/>
            <person name="Martin F.M."/>
            <person name="Grigoriev I.V."/>
            <person name="Hibbett D.S."/>
        </authorList>
    </citation>
    <scope>NUCLEOTIDE SEQUENCE [LARGE SCALE GENOMIC DNA]</scope>
    <source>
        <strain evidence="2 3">93-53</strain>
    </source>
</reference>
<proteinExistence type="predicted"/>
<dbReference type="GeneID" id="63821602"/>
<name>A0A165DSF1_9APHY</name>
<accession>A0A165DSF1</accession>
<dbReference type="InParanoid" id="A0A165DSF1"/>
<dbReference type="OrthoDB" id="3171339at2759"/>
<dbReference type="AlphaFoldDB" id="A0A165DSF1"/>
<dbReference type="STRING" id="1314785.A0A165DSF1"/>
<evidence type="ECO:0000259" key="1">
    <source>
        <dbReference type="Pfam" id="PF26617"/>
    </source>
</evidence>
<sequence>MAIASGRSTTIFELAPPRNGFGENQFVSSHGESLRYAQRALFGREHPAKRRIRWALDPDKDERVSSLLRWIHAMSNGLAIVGLNTFLRTGERGALITNADYHANADVGSPTQPAFDWISLARLQETSDRILQESVAVYDPAARVIVFVFLLSPSGNSMAVWRRKLAIPEALRQAYEKHIAQAKERLPQDVPVYVDEYEFYLPNITCSATIHDSYFYYLPCIGYHRRRNLQPRRCHRRRNTTC</sequence>
<evidence type="ECO:0000313" key="3">
    <source>
        <dbReference type="Proteomes" id="UP000076871"/>
    </source>
</evidence>
<dbReference type="RefSeq" id="XP_040763274.1">
    <property type="nucleotide sequence ID" value="XM_040904572.1"/>
</dbReference>
<dbReference type="Proteomes" id="UP000076871">
    <property type="component" value="Unassembled WGS sequence"/>
</dbReference>